<dbReference type="InterPro" id="IPR050360">
    <property type="entry name" value="MFS_Sugar_Transporters"/>
</dbReference>
<organism evidence="9 10">
    <name type="scientific">Aspergillus ellipticus CBS 707.79</name>
    <dbReference type="NCBI Taxonomy" id="1448320"/>
    <lineage>
        <taxon>Eukaryota</taxon>
        <taxon>Fungi</taxon>
        <taxon>Dikarya</taxon>
        <taxon>Ascomycota</taxon>
        <taxon>Pezizomycotina</taxon>
        <taxon>Eurotiomycetes</taxon>
        <taxon>Eurotiomycetidae</taxon>
        <taxon>Eurotiales</taxon>
        <taxon>Aspergillaceae</taxon>
        <taxon>Aspergillus</taxon>
        <taxon>Aspergillus subgen. Circumdati</taxon>
    </lineage>
</organism>
<dbReference type="InterPro" id="IPR020846">
    <property type="entry name" value="MFS_dom"/>
</dbReference>
<accession>A0A319D5P0</accession>
<feature type="domain" description="Major facilitator superfamily (MFS) profile" evidence="8">
    <location>
        <begin position="1"/>
        <end position="389"/>
    </location>
</feature>
<dbReference type="Proteomes" id="UP000247810">
    <property type="component" value="Unassembled WGS sequence"/>
</dbReference>
<evidence type="ECO:0000256" key="5">
    <source>
        <dbReference type="ARBA" id="ARBA00022989"/>
    </source>
</evidence>
<evidence type="ECO:0000259" key="8">
    <source>
        <dbReference type="PROSITE" id="PS50850"/>
    </source>
</evidence>
<dbReference type="GO" id="GO:0005351">
    <property type="term" value="F:carbohydrate:proton symporter activity"/>
    <property type="evidence" value="ECO:0007669"/>
    <property type="project" value="TreeGrafter"/>
</dbReference>
<dbReference type="Pfam" id="PF00083">
    <property type="entry name" value="Sugar_tr"/>
    <property type="match status" value="1"/>
</dbReference>
<evidence type="ECO:0000256" key="2">
    <source>
        <dbReference type="ARBA" id="ARBA00010992"/>
    </source>
</evidence>
<feature type="transmembrane region" description="Helical" evidence="7">
    <location>
        <begin position="296"/>
        <end position="315"/>
    </location>
</feature>
<feature type="transmembrane region" description="Helical" evidence="7">
    <location>
        <begin position="200"/>
        <end position="222"/>
    </location>
</feature>
<feature type="transmembrane region" description="Helical" evidence="7">
    <location>
        <begin position="21"/>
        <end position="39"/>
    </location>
</feature>
<dbReference type="PROSITE" id="PS50850">
    <property type="entry name" value="MFS"/>
    <property type="match status" value="1"/>
</dbReference>
<name>A0A319D5P0_9EURO</name>
<keyword evidence="5 7" id="KW-1133">Transmembrane helix</keyword>
<comment type="subcellular location">
    <subcellularLocation>
        <location evidence="1">Membrane</location>
        <topology evidence="1">Multi-pass membrane protein</topology>
    </subcellularLocation>
</comment>
<dbReference type="OrthoDB" id="6133115at2759"/>
<proteinExistence type="inferred from homology"/>
<dbReference type="AlphaFoldDB" id="A0A319D5P0"/>
<sequence>LPGLIAPFLAQMMAEKWGRRWPIWVGSVINIVGAVVNAASKDLAIYIAGRVLMGIGIAMGISIAPTLLQELAHPRYRAPLGSMYTSIYYIAAVISASICLGTGAISDNNAWRIPCYLQLVGPAATLALTIGMAESPRWLVMHGQAEKALDALARYHSNGVVDDPLVQLEYREIRAMLSADGLCPASHYGDLFKGSNRHRLIILLAIGCGTNWVGNGIITYYLASILSGIGITSSRDQSILNVGLQVWNLILSISAALSVDKIGRRPLWLTSTIGIFFALAIIMGLSGSYAQSNNSAVGIAVVPFLFIFFGFYVIAWTPLSNMYTVEVLPYYLRTKGQAVYCFTQNAANAFNQWVNPIALDSIEWRYYGLYLAVQAVLIAIIYFKFPETKNLTIEEIAAIFDGDR</sequence>
<evidence type="ECO:0000256" key="1">
    <source>
        <dbReference type="ARBA" id="ARBA00004141"/>
    </source>
</evidence>
<evidence type="ECO:0000256" key="7">
    <source>
        <dbReference type="SAM" id="Phobius"/>
    </source>
</evidence>
<dbReference type="PANTHER" id="PTHR48022">
    <property type="entry name" value="PLASTIDIC GLUCOSE TRANSPORTER 4"/>
    <property type="match status" value="1"/>
</dbReference>
<feature type="transmembrane region" description="Helical" evidence="7">
    <location>
        <begin position="367"/>
        <end position="385"/>
    </location>
</feature>
<dbReference type="PRINTS" id="PR00171">
    <property type="entry name" value="SUGRTRNSPORT"/>
</dbReference>
<evidence type="ECO:0000313" key="9">
    <source>
        <dbReference type="EMBL" id="PYH92650.1"/>
    </source>
</evidence>
<dbReference type="InterPro" id="IPR005829">
    <property type="entry name" value="Sugar_transporter_CS"/>
</dbReference>
<dbReference type="InterPro" id="IPR003663">
    <property type="entry name" value="Sugar/inositol_transpt"/>
</dbReference>
<keyword evidence="4 7" id="KW-0812">Transmembrane</keyword>
<feature type="transmembrane region" description="Helical" evidence="7">
    <location>
        <begin position="45"/>
        <end position="67"/>
    </location>
</feature>
<feature type="transmembrane region" description="Helical" evidence="7">
    <location>
        <begin position="266"/>
        <end position="290"/>
    </location>
</feature>
<dbReference type="EMBL" id="KZ825911">
    <property type="protein sequence ID" value="PYH92650.1"/>
    <property type="molecule type" value="Genomic_DNA"/>
</dbReference>
<reference evidence="9 10" key="1">
    <citation type="submission" date="2018-02" db="EMBL/GenBank/DDBJ databases">
        <title>The genomes of Aspergillus section Nigri reveals drivers in fungal speciation.</title>
        <authorList>
            <consortium name="DOE Joint Genome Institute"/>
            <person name="Vesth T.C."/>
            <person name="Nybo J."/>
            <person name="Theobald S."/>
            <person name="Brandl J."/>
            <person name="Frisvad J.C."/>
            <person name="Nielsen K.F."/>
            <person name="Lyhne E.K."/>
            <person name="Kogle M.E."/>
            <person name="Kuo A."/>
            <person name="Riley R."/>
            <person name="Clum A."/>
            <person name="Nolan M."/>
            <person name="Lipzen A."/>
            <person name="Salamov A."/>
            <person name="Henrissat B."/>
            <person name="Wiebenga A."/>
            <person name="De vries R.P."/>
            <person name="Grigoriev I.V."/>
            <person name="Mortensen U.H."/>
            <person name="Andersen M.R."/>
            <person name="Baker S.E."/>
        </authorList>
    </citation>
    <scope>NUCLEOTIDE SEQUENCE [LARGE SCALE GENOMIC DNA]</scope>
    <source>
        <strain evidence="9 10">CBS 707.79</strain>
    </source>
</reference>
<comment type="similarity">
    <text evidence="2">Belongs to the major facilitator superfamily. Sugar transporter (TC 2.A.1.1) family.</text>
</comment>
<evidence type="ECO:0000256" key="3">
    <source>
        <dbReference type="ARBA" id="ARBA00022448"/>
    </source>
</evidence>
<keyword evidence="6 7" id="KW-0472">Membrane</keyword>
<feature type="transmembrane region" description="Helical" evidence="7">
    <location>
        <begin position="87"/>
        <end position="105"/>
    </location>
</feature>
<dbReference type="Gene3D" id="1.20.1250.20">
    <property type="entry name" value="MFS general substrate transporter like domains"/>
    <property type="match status" value="1"/>
</dbReference>
<dbReference type="STRING" id="1448320.A0A319D5P0"/>
<evidence type="ECO:0000256" key="6">
    <source>
        <dbReference type="ARBA" id="ARBA00023136"/>
    </source>
</evidence>
<dbReference type="GO" id="GO:0016020">
    <property type="term" value="C:membrane"/>
    <property type="evidence" value="ECO:0007669"/>
    <property type="project" value="UniProtKB-SubCell"/>
</dbReference>
<dbReference type="SUPFAM" id="SSF103473">
    <property type="entry name" value="MFS general substrate transporter"/>
    <property type="match status" value="1"/>
</dbReference>
<gene>
    <name evidence="9" type="ORF">BO71DRAFT_284345</name>
</gene>
<dbReference type="InterPro" id="IPR005828">
    <property type="entry name" value="MFS_sugar_transport-like"/>
</dbReference>
<evidence type="ECO:0000313" key="10">
    <source>
        <dbReference type="Proteomes" id="UP000247810"/>
    </source>
</evidence>
<dbReference type="PANTHER" id="PTHR48022:SF52">
    <property type="entry name" value="SUGAR TRANSPORTER, PUTATIVE-RELATED"/>
    <property type="match status" value="1"/>
</dbReference>
<dbReference type="FunFam" id="1.20.1250.20:FF:000134">
    <property type="entry name" value="MFS sugar transporter protein"/>
    <property type="match status" value="1"/>
</dbReference>
<feature type="non-terminal residue" evidence="9">
    <location>
        <position position="404"/>
    </location>
</feature>
<keyword evidence="3" id="KW-0813">Transport</keyword>
<feature type="non-terminal residue" evidence="9">
    <location>
        <position position="1"/>
    </location>
</feature>
<dbReference type="InterPro" id="IPR036259">
    <property type="entry name" value="MFS_trans_sf"/>
</dbReference>
<evidence type="ECO:0000256" key="4">
    <source>
        <dbReference type="ARBA" id="ARBA00022692"/>
    </source>
</evidence>
<keyword evidence="10" id="KW-1185">Reference proteome</keyword>
<protein>
    <submittedName>
        <fullName evidence="9">General substrate transporter</fullName>
    </submittedName>
</protein>
<dbReference type="VEuPathDB" id="FungiDB:BO71DRAFT_284345"/>
<dbReference type="PROSITE" id="PS00216">
    <property type="entry name" value="SUGAR_TRANSPORT_1"/>
    <property type="match status" value="1"/>
</dbReference>